<organism evidence="1 2">
    <name type="scientific">Rickettsia monacensis</name>
    <dbReference type="NCBI Taxonomy" id="109232"/>
    <lineage>
        <taxon>Bacteria</taxon>
        <taxon>Pseudomonadati</taxon>
        <taxon>Pseudomonadota</taxon>
        <taxon>Alphaproteobacteria</taxon>
        <taxon>Rickettsiales</taxon>
        <taxon>Rickettsiaceae</taxon>
        <taxon>Rickettsieae</taxon>
        <taxon>Rickettsia</taxon>
        <taxon>spotted fever group</taxon>
    </lineage>
</organism>
<evidence type="ECO:0000313" key="2">
    <source>
        <dbReference type="Proteomes" id="UP000018149"/>
    </source>
</evidence>
<dbReference type="HOGENOM" id="CLU_2587490_0_0_5"/>
<keyword evidence="2" id="KW-1185">Reference proteome</keyword>
<dbReference type="STRING" id="109232.RMONA_01510"/>
<dbReference type="AlphaFoldDB" id="A0A0B7J1A3"/>
<name>A0A0B7J1A3_9RICK</name>
<dbReference type="KEGG" id="rmc:RMONA_01510"/>
<evidence type="ECO:0000313" key="1">
    <source>
        <dbReference type="EMBL" id="CEO16715.1"/>
    </source>
</evidence>
<sequence>MQENLKLVWQNASNLKNKEVDSISSLNNIAIIKNIIKCSSELKSQAIVLKLPATIIIDDKLFTAFIESVRLLEMCGAKYI</sequence>
<protein>
    <recommendedName>
        <fullName evidence="3">Acetylglutamate kinase</fullName>
    </recommendedName>
</protein>
<dbReference type="Proteomes" id="UP000018149">
    <property type="component" value="Chromosome I"/>
</dbReference>
<reference evidence="1 2" key="1">
    <citation type="submission" date="2015-01" db="EMBL/GenBank/DDBJ databases">
        <title>Draft genome sequence of Rickettsia monacensis strain IrR/Munich.</title>
        <authorList>
            <person name="Felsheim R.F."/>
            <person name="Johnson S.L."/>
            <person name="Kurtti T.J."/>
            <person name="Munderloh U.G."/>
        </authorList>
    </citation>
    <scope>NUCLEOTIDE SEQUENCE [LARGE SCALE GENOMIC DNA]</scope>
    <source>
        <strain evidence="1 2">IrR/Munich</strain>
    </source>
</reference>
<dbReference type="EMBL" id="LN794217">
    <property type="protein sequence ID" value="CEO16715.1"/>
    <property type="molecule type" value="Genomic_DNA"/>
</dbReference>
<proteinExistence type="predicted"/>
<evidence type="ECO:0008006" key="3">
    <source>
        <dbReference type="Google" id="ProtNLM"/>
    </source>
</evidence>
<gene>
    <name evidence="1" type="ORF">RMONA_01510</name>
</gene>
<accession>A0A0B7J1A3</accession>